<evidence type="ECO:0000256" key="2">
    <source>
        <dbReference type="SAM" id="MobiDB-lite"/>
    </source>
</evidence>
<reference evidence="4 5" key="2">
    <citation type="submission" date="2024-05" db="EMBL/GenBank/DDBJ databases">
        <authorList>
            <person name="Chen Y."/>
            <person name="Shah S."/>
            <person name="Dougan E. K."/>
            <person name="Thang M."/>
            <person name="Chan C."/>
        </authorList>
    </citation>
    <scope>NUCLEOTIDE SEQUENCE [LARGE SCALE GENOMIC DNA]</scope>
</reference>
<dbReference type="GO" id="GO:0015074">
    <property type="term" value="P:DNA integration"/>
    <property type="evidence" value="ECO:0007669"/>
    <property type="project" value="InterPro"/>
</dbReference>
<dbReference type="InterPro" id="IPR011010">
    <property type="entry name" value="DNA_brk_join_enz"/>
</dbReference>
<proteinExistence type="predicted"/>
<organism evidence="3">
    <name type="scientific">Cladocopium goreaui</name>
    <dbReference type="NCBI Taxonomy" id="2562237"/>
    <lineage>
        <taxon>Eukaryota</taxon>
        <taxon>Sar</taxon>
        <taxon>Alveolata</taxon>
        <taxon>Dinophyceae</taxon>
        <taxon>Suessiales</taxon>
        <taxon>Symbiodiniaceae</taxon>
        <taxon>Cladocopium</taxon>
    </lineage>
</organism>
<evidence type="ECO:0000313" key="5">
    <source>
        <dbReference type="Proteomes" id="UP001152797"/>
    </source>
</evidence>
<name>A0A9P1FP84_9DINO</name>
<feature type="compositionally biased region" description="Basic and acidic residues" evidence="2">
    <location>
        <begin position="947"/>
        <end position="973"/>
    </location>
</feature>
<dbReference type="Proteomes" id="UP001152797">
    <property type="component" value="Unassembled WGS sequence"/>
</dbReference>
<keyword evidence="5" id="KW-1185">Reference proteome</keyword>
<evidence type="ECO:0000256" key="1">
    <source>
        <dbReference type="ARBA" id="ARBA00023172"/>
    </source>
</evidence>
<comment type="caution">
    <text evidence="3">The sequence shown here is derived from an EMBL/GenBank/DDBJ whole genome shotgun (WGS) entry which is preliminary data.</text>
</comment>
<feature type="compositionally biased region" description="Basic and acidic residues" evidence="2">
    <location>
        <begin position="994"/>
        <end position="1005"/>
    </location>
</feature>
<dbReference type="EMBL" id="CAMXCT020000898">
    <property type="protein sequence ID" value="CAL1137934.1"/>
    <property type="molecule type" value="Genomic_DNA"/>
</dbReference>
<dbReference type="SUPFAM" id="SSF56349">
    <property type="entry name" value="DNA breaking-rejoining enzymes"/>
    <property type="match status" value="1"/>
</dbReference>
<dbReference type="Gene3D" id="1.10.443.10">
    <property type="entry name" value="Intergrase catalytic core"/>
    <property type="match status" value="1"/>
</dbReference>
<feature type="region of interest" description="Disordered" evidence="2">
    <location>
        <begin position="1"/>
        <end position="26"/>
    </location>
</feature>
<dbReference type="InterPro" id="IPR013762">
    <property type="entry name" value="Integrase-like_cat_sf"/>
</dbReference>
<reference evidence="3" key="1">
    <citation type="submission" date="2022-10" db="EMBL/GenBank/DDBJ databases">
        <authorList>
            <person name="Chen Y."/>
            <person name="Dougan E. K."/>
            <person name="Chan C."/>
            <person name="Rhodes N."/>
            <person name="Thang M."/>
        </authorList>
    </citation>
    <scope>NUCLEOTIDE SEQUENCE</scope>
</reference>
<evidence type="ECO:0000313" key="3">
    <source>
        <dbReference type="EMBL" id="CAI3984559.1"/>
    </source>
</evidence>
<sequence>MGSRNKAVSGTEGADKKCAHTVPGADAPSSDILKVWNSMTRWLLATPSPFSKFMQSLLSLSLPVEGSRVPTLWPMPLPFPEMLVRMGPESSALPFPVRALQKMLNLVVAALSWLHMGRPAKAPAAMALRQPLSSPQWAVVRRLERLLHEVHHTKTVVPSDMGRNAVKVEGLDFLLRELHEAAAQLPRVPYQDRSAKTGRTELLAPGHELCPPGEELGIFSQSAPVLAKPVDASRLSFPEDMPEFDPTGLFGKLHSDVYSDPVSLAREPGVDEQPPPRVRVQASDAEAFALFKFLDKHHRLRLVPASQVRKERTCGAFSLVKDELKDRLIVDARPANSLESTLKNYCQSLGAVSALLQLELLPGNQLVMSGTDLRDFYYCFRVTKARARRNAFRFPLTRAQAAQFACFPAEGPEDTIWYPCLNTMAMGDNNAVELGQGAHVLLGLRAGIFKPEEMLTTHSRAPRGPLACGIIIDDIIFAEQLAVDLDLTAFTDGERRLSLMCEQYLQEGLTAHPAKTFQKSTHAQFWGVSVDGKRGTVQASPKRLIPLIELTTRTARSGVATVGLLEILAGSWVSIFQCRKRLMCLLDEIYLAQQGRTSDTVIKLSPTLQDELWLLAMLGPLAVTNLRAQSVGRIFLSDASEQFKATVVADVSLCFARELHRHALARGTWSKLLTPWKLWCKMHGQLFEEEELPDGVPLVSHPIWLALAQALRFSLFQRKEVRRRRHINLLELESILEVEERLARSQGDIRYLLGSDSQVALAAILKGRSSSPRLNKVLQRGLATVIGSGLYGSYGYVPSRANVGDDPTRGVSVRSPERPVPEWLASALLGDFAAMDGWLAAQGYDPLHLANLDFLKDSSDGDGVDRHALDSQLLAELRSVQKPGRMQRFLNSSLPEVGQKQESFTQDSKIRDTCTDATGSSAGRVGGAEGRVAPVPSGCTDLVGVDQQKEKSRGHEKPCKGKKESCNKRHQDPIRTPPTSGGNKEPVSAVVSSHCERVAPPEEVGKVGTTSSKELPKGRRLRRAMAEHSNSPLLSADSREALRLLPAHMAEHSNSPLLSADSREALRLLPAHMAEHSDSRLLSADSREALRLLPARMAEHSNSPLLSADSREALRLLPAHMFLLPGGRRAPDEWDPSCLQRRGVLDLYSGDAGVARALSKKFGVWVLTVDFAHGPEQDLLQPELQALLCRLARMETFLGLGAAPECCSFSRAVTPAVRSAEYPLGKPGISLNMQKKAFFVELGLAYWVENPDESFLWMLPAWMAAGLGRQESSFRFDMCQYSTPWRKRTRIATSTALRGLRCLCPGGHSHLTPRGRSSAHGMCWTRVAQKYPKELCLDLAWAMAAQMGLTPKQPKLHVAHCAKCTNARVGEAQNPGPRHAAPRVARDVQQLEEVRLVNKQTQVLQDRVWADFNNWVCSVVSLAAAEQLFLCPQLAVDVLVNYGKSRFAAGAPMYEFRHLLVLAQQSQAGLRAHMTPAWRLLSKWEAVQPLQHRQPLPEVLFRAMFVVGMLWGWRRWSATLLLGFEGIARIGEVLRASRADLVLPCDSCDSVTGVAFLRVLKPKSSRRGKGRIQHLKIADANAVSFLEHVFGPLDFSLQLFPLSAGVFRRRWDKILEALLVPKSRRPTPASIRGGGAILAYKRGEPISDILWRMRLVSLTTLESYLQELAADSLLTRLPERSRCRIRSAAALFDLQLRSPG</sequence>
<dbReference type="OrthoDB" id="484172at2759"/>
<feature type="region of interest" description="Disordered" evidence="2">
    <location>
        <begin position="917"/>
        <end position="1031"/>
    </location>
</feature>
<dbReference type="EMBL" id="CAMXCT010000898">
    <property type="protein sequence ID" value="CAI3984559.1"/>
    <property type="molecule type" value="Genomic_DNA"/>
</dbReference>
<gene>
    <name evidence="3" type="ORF">C1SCF055_LOCUS12087</name>
</gene>
<dbReference type="EMBL" id="CAMXCT030000898">
    <property type="protein sequence ID" value="CAL4771871.1"/>
    <property type="molecule type" value="Genomic_DNA"/>
</dbReference>
<protein>
    <submittedName>
        <fullName evidence="3">Uncharacterized protein</fullName>
    </submittedName>
</protein>
<dbReference type="GO" id="GO:0006310">
    <property type="term" value="P:DNA recombination"/>
    <property type="evidence" value="ECO:0007669"/>
    <property type="project" value="UniProtKB-KW"/>
</dbReference>
<dbReference type="GO" id="GO:0003677">
    <property type="term" value="F:DNA binding"/>
    <property type="evidence" value="ECO:0007669"/>
    <property type="project" value="InterPro"/>
</dbReference>
<evidence type="ECO:0000313" key="4">
    <source>
        <dbReference type="EMBL" id="CAL4771871.1"/>
    </source>
</evidence>
<accession>A0A9P1FP84</accession>
<keyword evidence="1" id="KW-0233">DNA recombination</keyword>